<dbReference type="PANTHER" id="PTHR22893:SF91">
    <property type="entry name" value="NADPH DEHYDROGENASE 2-RELATED"/>
    <property type="match status" value="1"/>
</dbReference>
<dbReference type="AlphaFoldDB" id="A0A5C6RX28"/>
<protein>
    <submittedName>
        <fullName evidence="5">Alkene reductase</fullName>
    </submittedName>
</protein>
<evidence type="ECO:0000256" key="3">
    <source>
        <dbReference type="ARBA" id="ARBA00023002"/>
    </source>
</evidence>
<reference evidence="5 6" key="1">
    <citation type="submission" date="2019-08" db="EMBL/GenBank/DDBJ databases">
        <title>Genome of Vicingus serpentipes NCIMB 15042.</title>
        <authorList>
            <person name="Bowman J.P."/>
        </authorList>
    </citation>
    <scope>NUCLEOTIDE SEQUENCE [LARGE SCALE GENOMIC DNA]</scope>
    <source>
        <strain evidence="5 6">NCIMB 15042</strain>
    </source>
</reference>
<dbReference type="Pfam" id="PF00724">
    <property type="entry name" value="Oxidored_FMN"/>
    <property type="match status" value="1"/>
</dbReference>
<evidence type="ECO:0000256" key="1">
    <source>
        <dbReference type="ARBA" id="ARBA00001917"/>
    </source>
</evidence>
<dbReference type="OrthoDB" id="9772736at2"/>
<gene>
    <name evidence="5" type="ORF">FRY74_00250</name>
</gene>
<accession>A0A5C6RX28</accession>
<organism evidence="5 6">
    <name type="scientific">Vicingus serpentipes</name>
    <dbReference type="NCBI Taxonomy" id="1926625"/>
    <lineage>
        <taxon>Bacteria</taxon>
        <taxon>Pseudomonadati</taxon>
        <taxon>Bacteroidota</taxon>
        <taxon>Flavobacteriia</taxon>
        <taxon>Flavobacteriales</taxon>
        <taxon>Vicingaceae</taxon>
        <taxon>Vicingus</taxon>
    </lineage>
</organism>
<comment type="caution">
    <text evidence="5">The sequence shown here is derived from an EMBL/GenBank/DDBJ whole genome shotgun (WGS) entry which is preliminary data.</text>
</comment>
<dbReference type="RefSeq" id="WP_147097475.1">
    <property type="nucleotide sequence ID" value="NZ_VOOS01000001.1"/>
</dbReference>
<keyword evidence="6" id="KW-1185">Reference proteome</keyword>
<comment type="similarity">
    <text evidence="2">Belongs to the NADH:flavin oxidoreductase/NADH oxidase family.</text>
</comment>
<dbReference type="InterPro" id="IPR013785">
    <property type="entry name" value="Aldolase_TIM"/>
</dbReference>
<dbReference type="Proteomes" id="UP000321721">
    <property type="component" value="Unassembled WGS sequence"/>
</dbReference>
<dbReference type="InterPro" id="IPR045247">
    <property type="entry name" value="Oye-like"/>
</dbReference>
<proteinExistence type="inferred from homology"/>
<evidence type="ECO:0000259" key="4">
    <source>
        <dbReference type="Pfam" id="PF00724"/>
    </source>
</evidence>
<sequence length="360" mass="40265">MNKSLFDNYNLAGINLSSRIVMAPLTRCRAIDGNTPNALMAEYYGQRAGAGLIIAEGTAPSPNGLGYTNIPGLFNEKQANEWKKSTQAVHDKGGKIFIQLMHTGRVSHIENLPKGAEVVSASAIAQPGTVKTYLNGHLPYTLPKEMTIEDIQHCIKEFINSSSLAVQAGFDGIEVHASHGYLPNQFINEASNSRTDEYGGSIENRCRFTLDIVKQTIKHIGKEKVGIRLSPFSYADENENPETVIATYKYLASELDKLNIAYVHLSHMGERNPLKFNLWKEIRKLYSGTLILCGDFTKETAQQALDNNEADLIAFGRDFIANPDFVERLKHNYPLAERDNEKWYGNTSEGYTDYPFYNEK</sequence>
<comment type="cofactor">
    <cofactor evidence="1">
        <name>FMN</name>
        <dbReference type="ChEBI" id="CHEBI:58210"/>
    </cofactor>
</comment>
<dbReference type="GO" id="GO:0016628">
    <property type="term" value="F:oxidoreductase activity, acting on the CH-CH group of donors, NAD or NADP as acceptor"/>
    <property type="evidence" value="ECO:0007669"/>
    <property type="project" value="UniProtKB-ARBA"/>
</dbReference>
<dbReference type="FunFam" id="3.20.20.70:FF:000059">
    <property type="entry name" value="N-ethylmaleimide reductase, FMN-linked"/>
    <property type="match status" value="1"/>
</dbReference>
<dbReference type="GO" id="GO:0005829">
    <property type="term" value="C:cytosol"/>
    <property type="evidence" value="ECO:0007669"/>
    <property type="project" value="UniProtKB-ARBA"/>
</dbReference>
<dbReference type="GO" id="GO:0010181">
    <property type="term" value="F:FMN binding"/>
    <property type="evidence" value="ECO:0007669"/>
    <property type="project" value="InterPro"/>
</dbReference>
<dbReference type="CDD" id="cd02933">
    <property type="entry name" value="OYE_like_FMN"/>
    <property type="match status" value="1"/>
</dbReference>
<keyword evidence="3" id="KW-0560">Oxidoreductase</keyword>
<dbReference type="EMBL" id="VOOS01000001">
    <property type="protein sequence ID" value="TXB66647.1"/>
    <property type="molecule type" value="Genomic_DNA"/>
</dbReference>
<dbReference type="PANTHER" id="PTHR22893">
    <property type="entry name" value="NADH OXIDOREDUCTASE-RELATED"/>
    <property type="match status" value="1"/>
</dbReference>
<dbReference type="Gene3D" id="3.20.20.70">
    <property type="entry name" value="Aldolase class I"/>
    <property type="match status" value="1"/>
</dbReference>
<evidence type="ECO:0000313" key="6">
    <source>
        <dbReference type="Proteomes" id="UP000321721"/>
    </source>
</evidence>
<evidence type="ECO:0000256" key="2">
    <source>
        <dbReference type="ARBA" id="ARBA00005979"/>
    </source>
</evidence>
<dbReference type="InterPro" id="IPR001155">
    <property type="entry name" value="OxRdtase_FMN_N"/>
</dbReference>
<name>A0A5C6RX28_9FLAO</name>
<evidence type="ECO:0000313" key="5">
    <source>
        <dbReference type="EMBL" id="TXB66647.1"/>
    </source>
</evidence>
<dbReference type="SUPFAM" id="SSF51395">
    <property type="entry name" value="FMN-linked oxidoreductases"/>
    <property type="match status" value="1"/>
</dbReference>
<feature type="domain" description="NADH:flavin oxidoreductase/NADH oxidase N-terminal" evidence="4">
    <location>
        <begin position="5"/>
        <end position="334"/>
    </location>
</feature>